<dbReference type="Proteomes" id="UP000652761">
    <property type="component" value="Unassembled WGS sequence"/>
</dbReference>
<gene>
    <name evidence="1" type="ORF">Taro_010403</name>
</gene>
<keyword evidence="2" id="KW-1185">Reference proteome</keyword>
<organism evidence="1 2">
    <name type="scientific">Colocasia esculenta</name>
    <name type="common">Wild taro</name>
    <name type="synonym">Arum esculentum</name>
    <dbReference type="NCBI Taxonomy" id="4460"/>
    <lineage>
        <taxon>Eukaryota</taxon>
        <taxon>Viridiplantae</taxon>
        <taxon>Streptophyta</taxon>
        <taxon>Embryophyta</taxon>
        <taxon>Tracheophyta</taxon>
        <taxon>Spermatophyta</taxon>
        <taxon>Magnoliopsida</taxon>
        <taxon>Liliopsida</taxon>
        <taxon>Araceae</taxon>
        <taxon>Aroideae</taxon>
        <taxon>Colocasieae</taxon>
        <taxon>Colocasia</taxon>
    </lineage>
</organism>
<comment type="caution">
    <text evidence="1">The sequence shown here is derived from an EMBL/GenBank/DDBJ whole genome shotgun (WGS) entry which is preliminary data.</text>
</comment>
<proteinExistence type="predicted"/>
<dbReference type="EMBL" id="NMUH01000376">
    <property type="protein sequence ID" value="MQL77984.1"/>
    <property type="molecule type" value="Genomic_DNA"/>
</dbReference>
<accession>A0A843U863</accession>
<sequence length="157" mass="17529">MDLQLCVCRGMRRVLNVTNLGVAFLIPLLSGRRLYVRHASRAGWPADVGLEKAMAAYVVFKLRRRATSRSQLQCIFKEPWLKELSQALLDQGELLQGSSERFEVLEVRGVCSRREDVVWSGGNAEGSPVFAFFMKVGCSTSICIVNCMLACLPLCKQ</sequence>
<evidence type="ECO:0000313" key="1">
    <source>
        <dbReference type="EMBL" id="MQL77984.1"/>
    </source>
</evidence>
<dbReference type="AlphaFoldDB" id="A0A843U863"/>
<protein>
    <submittedName>
        <fullName evidence="1">Uncharacterized protein</fullName>
    </submittedName>
</protein>
<name>A0A843U863_COLES</name>
<reference evidence="1" key="1">
    <citation type="submission" date="2017-07" db="EMBL/GenBank/DDBJ databases">
        <title>Taro Niue Genome Assembly and Annotation.</title>
        <authorList>
            <person name="Atibalentja N."/>
            <person name="Keating K."/>
            <person name="Fields C.J."/>
        </authorList>
    </citation>
    <scope>NUCLEOTIDE SEQUENCE</scope>
    <source>
        <strain evidence="1">Niue_2</strain>
        <tissue evidence="1">Leaf</tissue>
    </source>
</reference>
<evidence type="ECO:0000313" key="2">
    <source>
        <dbReference type="Proteomes" id="UP000652761"/>
    </source>
</evidence>